<dbReference type="SUPFAM" id="SSF56176">
    <property type="entry name" value="FAD-binding/transporter-associated domain-like"/>
    <property type="match status" value="1"/>
</dbReference>
<dbReference type="PANTHER" id="PTHR45444">
    <property type="entry name" value="XANTHINE DEHYDROGENASE"/>
    <property type="match status" value="1"/>
</dbReference>
<feature type="binding site" evidence="19">
    <location>
        <position position="264"/>
    </location>
    <ligand>
        <name>FAD</name>
        <dbReference type="ChEBI" id="CHEBI:57692"/>
    </ligand>
</feature>
<dbReference type="InterPro" id="IPR005107">
    <property type="entry name" value="CO_DH_flav_C"/>
</dbReference>
<evidence type="ECO:0000256" key="3">
    <source>
        <dbReference type="ARBA" id="ARBA00006849"/>
    </source>
</evidence>
<keyword evidence="14" id="KW-0576">Peroxisome</keyword>
<feature type="binding site" evidence="20">
    <location>
        <position position="39"/>
    </location>
    <ligand>
        <name>[2Fe-2S] cluster</name>
        <dbReference type="ChEBI" id="CHEBI:190135"/>
        <label>2</label>
    </ligand>
</feature>
<feature type="domain" description="FAD-binding PCMH-type" evidence="21">
    <location>
        <begin position="133"/>
        <end position="319"/>
    </location>
</feature>
<keyword evidence="7 20" id="KW-0001">2Fe-2S</keyword>
<dbReference type="RefSeq" id="XP_002113574.1">
    <property type="nucleotide sequence ID" value="XM_002113538.1"/>
</dbReference>
<comment type="catalytic activity">
    <reaction evidence="16">
        <text>xanthine + NAD(+) + H2O = urate + NADH + H(+)</text>
        <dbReference type="Rhea" id="RHEA:16669"/>
        <dbReference type="ChEBI" id="CHEBI:15377"/>
        <dbReference type="ChEBI" id="CHEBI:15378"/>
        <dbReference type="ChEBI" id="CHEBI:17712"/>
        <dbReference type="ChEBI" id="CHEBI:17775"/>
        <dbReference type="ChEBI" id="CHEBI:57540"/>
        <dbReference type="ChEBI" id="CHEBI:57945"/>
        <dbReference type="EC" id="1.17.1.4"/>
    </reaction>
</comment>
<dbReference type="Pfam" id="PF01799">
    <property type="entry name" value="Fer2_2"/>
    <property type="match status" value="1"/>
</dbReference>
<dbReference type="GO" id="GO:0005777">
    <property type="term" value="C:peroxisome"/>
    <property type="evidence" value="ECO:0007669"/>
    <property type="project" value="UniProtKB-SubCell"/>
</dbReference>
<dbReference type="EMBL" id="DS985246">
    <property type="protein sequence ID" value="EDV24048.1"/>
    <property type="molecule type" value="Genomic_DNA"/>
</dbReference>
<sequence>MPVCLLDGVAITTVEGIGSTETKLHPIQERIAKVHGTQCGYCTPGFVMSMYALLRNNPQPTPEEIELAFEGNLCRCTGYRPILEGCKTFCGKDIVSTELYNPQEFSLYDPSQELIFPPELLILGKKPPTNLTIFGNKVTWVSSISFDELISVKQQYPNSKLVGGHLEIGINTKYHGINHYALISTANVNELNNIEKLDDGVLVGSSVTISRLMEELERIIIQLPEYKTRIFSAFITMLKRIGCCQVRNVASLAGNLVTARSTSDLCTILVGAKCQLRIKSLDGSEKQIVIDDTFFTNDGKCELTSQEILTSIVIPFSTENEYMFCYKQSRRYDNSFAIVNAGLRVILNRSIFDTPGLVKDCTLAYGGMGSKILIAKQTSSALIGREWNLAMLEDAIALIGEDLPLPFSAKGGATEYRKVLAASFFFKFFMQVLSEISAEDPNIDSSVKTNIRRCPSKGIQIFEKVNPKQVMDDALRRPIVHLTALQQTTGEAQYLMDIPEYKSYTNTVPICRYLGVNLDELHASIVLSERAHAIIESINYDEAISLPGVHEYISAKDVPGSNRYGEMANDEYIFSNDKVTSHGQMIGMIIAESKEIADEAVKLVKISYKDLPAILTIEDAIKEESIFETFHLTSGNIQNGFLNSHHIIEDEIRMGGQEHFYMENQCVIVTPKAEAMELDVHVATQCLDLVQSVISETLAIPMNCIVCHIKRIGGSFGGKNTRIASISAGVAVAARKLKRPIRLMIDRHVDMAIKGSRAPYLAKYKVGFNNDGHIQAIQIRMYSNSGYSRDLSLSVMNYSMIRLFGSYMIENCDYSGSICQTNISSTTAFRGFGAPQAIWITEKIMTEVANRCEISQRKVREMCLHIDGYVSPFNQKLETCQIRKVWDELIQRSDYDNRKQQIEIFNKKNRFKKRGIAIIPSSFGIGYLGFKFMEQAGALIQVYTDGSLLLFHGGIEIGQGLNTKLVQICSHILGVPKEKIHLIESSTAVIPNATETSNSSATDLYGAATKDACEKLKERLDPIRATMPTANWVELIIAAYYNRVNLSAAGYFVEPNPITFSFETKTGRGIKYYTYGASVSEVEIDTLTGDHQNLRTDIVMDVGKSLNPAIDIGQVEGGFVQGIGLYTIEQLYHTPEGIPLMNSPENYKIPTARDIPREFQVALIRNSFNDKAIYSSKAIGEPTLPLATSVFLAIQNAVQACRLDRNLSKSFEFNSPATAERIRMACQDNIISKVHNL</sequence>
<keyword evidence="10" id="KW-0560">Oxidoreductase</keyword>
<dbReference type="PIRSF" id="PIRSF000127">
    <property type="entry name" value="Xanthine_DH"/>
    <property type="match status" value="1"/>
</dbReference>
<evidence type="ECO:0000256" key="5">
    <source>
        <dbReference type="ARBA" id="ARBA00022505"/>
    </source>
</evidence>
<dbReference type="Gene3D" id="3.90.1170.50">
    <property type="entry name" value="Aldehyde oxidase/xanthine dehydrogenase, a/b hammerhead"/>
    <property type="match status" value="1"/>
</dbReference>
<feature type="binding site" evidence="20">
    <location>
        <position position="76"/>
    </location>
    <ligand>
        <name>[2Fe-2S] cluster</name>
        <dbReference type="ChEBI" id="CHEBI:190135"/>
        <label>2</label>
    </ligand>
</feature>
<dbReference type="GO" id="GO:0016491">
    <property type="term" value="F:oxidoreductase activity"/>
    <property type="evidence" value="ECO:0000318"/>
    <property type="project" value="GO_Central"/>
</dbReference>
<dbReference type="PANTHER" id="PTHR45444:SF3">
    <property type="entry name" value="XANTHINE DEHYDROGENASE"/>
    <property type="match status" value="1"/>
</dbReference>
<feature type="binding site" evidence="19">
    <location>
        <position position="832"/>
    </location>
    <ligand>
        <name>substrate</name>
    </ligand>
</feature>
<evidence type="ECO:0000256" key="12">
    <source>
        <dbReference type="ARBA" id="ARBA00023014"/>
    </source>
</evidence>
<dbReference type="SUPFAM" id="SSF47741">
    <property type="entry name" value="CO dehydrogenase ISP C-domain like"/>
    <property type="match status" value="1"/>
</dbReference>
<organism evidence="22 23">
    <name type="scientific">Trichoplax adhaerens</name>
    <name type="common">Trichoplax reptans</name>
    <dbReference type="NCBI Taxonomy" id="10228"/>
    <lineage>
        <taxon>Eukaryota</taxon>
        <taxon>Metazoa</taxon>
        <taxon>Placozoa</taxon>
        <taxon>Uniplacotomia</taxon>
        <taxon>Trichoplacea</taxon>
        <taxon>Trichoplacidae</taxon>
        <taxon>Trichoplax</taxon>
    </lineage>
</organism>
<dbReference type="GO" id="GO:0051537">
    <property type="term" value="F:2 iron, 2 sulfur cluster binding"/>
    <property type="evidence" value="ECO:0007669"/>
    <property type="project" value="UniProtKB-KW"/>
</dbReference>
<feature type="binding site" evidence="20">
    <location>
        <position position="716"/>
    </location>
    <ligand>
        <name>Mo-molybdopterin</name>
        <dbReference type="ChEBI" id="CHEBI:71302"/>
    </ligand>
    <ligandPart>
        <name>Mo</name>
        <dbReference type="ChEBI" id="CHEBI:28685"/>
    </ligandPart>
</feature>
<dbReference type="InterPro" id="IPR046867">
    <property type="entry name" value="AldOxase/xan_DH_MoCoBD2"/>
</dbReference>
<dbReference type="FunFam" id="3.30.43.10:FF:000001">
    <property type="entry name" value="Xanthine dehydrogenase/oxidase"/>
    <property type="match status" value="1"/>
</dbReference>
<dbReference type="Pfam" id="PF01315">
    <property type="entry name" value="Ald_Xan_dh_C"/>
    <property type="match status" value="1"/>
</dbReference>
<keyword evidence="5 20" id="KW-0500">Molybdenum</keyword>
<dbReference type="eggNOG" id="KOG0430">
    <property type="taxonomic scope" value="Eukaryota"/>
</dbReference>
<dbReference type="InterPro" id="IPR008274">
    <property type="entry name" value="AldOxase/xan_DH_MoCoBD1"/>
</dbReference>
<evidence type="ECO:0000259" key="21">
    <source>
        <dbReference type="PROSITE" id="PS51387"/>
    </source>
</evidence>
<keyword evidence="23" id="KW-1185">Reference proteome</keyword>
<feature type="binding site" evidence="20">
    <location>
        <position position="74"/>
    </location>
    <ligand>
        <name>[2Fe-2S] cluster</name>
        <dbReference type="ChEBI" id="CHEBI:190135"/>
        <label>2</label>
    </ligand>
</feature>
<keyword evidence="11 20" id="KW-0408">Iron</keyword>
<feature type="binding site" evidence="19">
    <location>
        <begin position="161"/>
        <end position="168"/>
    </location>
    <ligand>
        <name>FAD</name>
        <dbReference type="ChEBI" id="CHEBI:57692"/>
    </ligand>
</feature>
<dbReference type="InterPro" id="IPR002888">
    <property type="entry name" value="2Fe-2S-bd"/>
</dbReference>
<dbReference type="GO" id="GO:0005506">
    <property type="term" value="F:iron ion binding"/>
    <property type="evidence" value="ECO:0007669"/>
    <property type="project" value="InterPro"/>
</dbReference>
<evidence type="ECO:0000256" key="8">
    <source>
        <dbReference type="ARBA" id="ARBA00022723"/>
    </source>
</evidence>
<evidence type="ECO:0000256" key="13">
    <source>
        <dbReference type="ARBA" id="ARBA00023027"/>
    </source>
</evidence>
<dbReference type="FunFam" id="3.30.465.10:FF:000004">
    <property type="entry name" value="Xanthine dehydrogenase/oxidase"/>
    <property type="match status" value="1"/>
</dbReference>
<dbReference type="SMR" id="B3S0Q7"/>
<evidence type="ECO:0000256" key="4">
    <source>
        <dbReference type="ARBA" id="ARBA00013123"/>
    </source>
</evidence>
<dbReference type="GeneID" id="6754787"/>
<dbReference type="AlphaFoldDB" id="B3S0Q7"/>
<feature type="binding site" evidence="19">
    <location>
        <begin position="251"/>
        <end position="255"/>
    </location>
    <ligand>
        <name>FAD</name>
        <dbReference type="ChEBI" id="CHEBI:57692"/>
    </ligand>
</feature>
<dbReference type="Gene3D" id="1.10.150.120">
    <property type="entry name" value="[2Fe-2S]-binding domain"/>
    <property type="match status" value="1"/>
</dbReference>
<evidence type="ECO:0000256" key="1">
    <source>
        <dbReference type="ARBA" id="ARBA00001974"/>
    </source>
</evidence>
<dbReference type="Gene3D" id="3.30.465.10">
    <property type="match status" value="1"/>
</dbReference>
<dbReference type="InterPro" id="IPR000674">
    <property type="entry name" value="Ald_Oxase/Xan_DH_a/b"/>
</dbReference>
<evidence type="ECO:0000256" key="17">
    <source>
        <dbReference type="ARBA" id="ARBA00049517"/>
    </source>
</evidence>
<dbReference type="Proteomes" id="UP000009022">
    <property type="component" value="Unassembled WGS sequence"/>
</dbReference>
<dbReference type="InterPro" id="IPR016167">
    <property type="entry name" value="FAD-bd_PCMH_sub1"/>
</dbReference>
<proteinExistence type="inferred from homology"/>
<comment type="catalytic activity">
    <reaction evidence="17">
        <text>hypoxanthine + NAD(+) + H2O = xanthine + NADH + H(+)</text>
        <dbReference type="Rhea" id="RHEA:24670"/>
        <dbReference type="ChEBI" id="CHEBI:15377"/>
        <dbReference type="ChEBI" id="CHEBI:15378"/>
        <dbReference type="ChEBI" id="CHEBI:17368"/>
        <dbReference type="ChEBI" id="CHEBI:17712"/>
        <dbReference type="ChEBI" id="CHEBI:57540"/>
        <dbReference type="ChEBI" id="CHEBI:57945"/>
        <dbReference type="EC" id="1.17.1.4"/>
    </reaction>
</comment>
<dbReference type="Gene3D" id="3.30.43.10">
    <property type="entry name" value="Uridine Diphospho-n-acetylenolpyruvylglucosamine Reductase, domain 2"/>
    <property type="match status" value="1"/>
</dbReference>
<dbReference type="InterPro" id="IPR002346">
    <property type="entry name" value="Mopterin_DH_FAD-bd"/>
</dbReference>
<evidence type="ECO:0000256" key="18">
    <source>
        <dbReference type="PIRSR" id="PIRSR000127-1"/>
    </source>
</evidence>
<feature type="binding site" evidence="20">
    <location>
        <position position="830"/>
    </location>
    <ligand>
        <name>Mo-molybdopterin</name>
        <dbReference type="ChEBI" id="CHEBI:71302"/>
    </ligand>
    <ligandPart>
        <name>Mo</name>
        <dbReference type="ChEBI" id="CHEBI:28685"/>
    </ligandPart>
</feature>
<dbReference type="InterPro" id="IPR016208">
    <property type="entry name" value="Ald_Oxase/xanthine_DH-like"/>
</dbReference>
<dbReference type="Pfam" id="PF02738">
    <property type="entry name" value="MoCoBD_1"/>
    <property type="match status" value="1"/>
</dbReference>
<evidence type="ECO:0000256" key="10">
    <source>
        <dbReference type="ARBA" id="ARBA00023002"/>
    </source>
</evidence>
<feature type="binding site" evidence="20">
    <location>
        <position position="685"/>
    </location>
    <ligand>
        <name>Mo-molybdopterin</name>
        <dbReference type="ChEBI" id="CHEBI:71302"/>
    </ligand>
    <ligandPart>
        <name>Mo</name>
        <dbReference type="ChEBI" id="CHEBI:28685"/>
    </ligandPart>
</feature>
<dbReference type="InterPro" id="IPR016166">
    <property type="entry name" value="FAD-bd_PCMH"/>
</dbReference>
<evidence type="ECO:0000256" key="15">
    <source>
        <dbReference type="ARBA" id="ARBA00034078"/>
    </source>
</evidence>
<evidence type="ECO:0000256" key="11">
    <source>
        <dbReference type="ARBA" id="ARBA00023004"/>
    </source>
</evidence>
<keyword evidence="6" id="KW-0285">Flavoprotein</keyword>
<dbReference type="HOGENOM" id="CLU_001681_1_2_1"/>
<dbReference type="SUPFAM" id="SSF54665">
    <property type="entry name" value="CO dehydrogenase molybdoprotein N-domain-like"/>
    <property type="match status" value="1"/>
</dbReference>
<feature type="binding site" evidence="19">
    <location>
        <position position="327"/>
    </location>
    <ligand>
        <name>FAD</name>
        <dbReference type="ChEBI" id="CHEBI:57692"/>
    </ligand>
</feature>
<dbReference type="KEGG" id="tad:TRIADDRAFT_57138"/>
<keyword evidence="9 19" id="KW-0274">FAD</keyword>
<keyword evidence="12 20" id="KW-0411">Iron-sulfur</keyword>
<dbReference type="InterPro" id="IPR036683">
    <property type="entry name" value="CO_DH_flav_C_dom_sf"/>
</dbReference>
<dbReference type="FunFam" id="3.30.365.10:FF:000003">
    <property type="entry name" value="Aldehyde oxidase 1"/>
    <property type="match status" value="1"/>
</dbReference>
<dbReference type="GO" id="GO:0071949">
    <property type="term" value="F:FAD binding"/>
    <property type="evidence" value="ECO:0007669"/>
    <property type="project" value="InterPro"/>
</dbReference>
<dbReference type="PROSITE" id="PS51387">
    <property type="entry name" value="FAD_PCMH"/>
    <property type="match status" value="1"/>
</dbReference>
<protein>
    <recommendedName>
        <fullName evidence="4">xanthine dehydrogenase</fullName>
        <ecNumber evidence="4">1.17.1.4</ecNumber>
    </recommendedName>
</protein>
<evidence type="ECO:0000256" key="2">
    <source>
        <dbReference type="ARBA" id="ARBA00004275"/>
    </source>
</evidence>
<evidence type="ECO:0000256" key="7">
    <source>
        <dbReference type="ARBA" id="ARBA00022714"/>
    </source>
</evidence>
<dbReference type="InParanoid" id="B3S0Q7"/>
<evidence type="ECO:0000313" key="23">
    <source>
        <dbReference type="Proteomes" id="UP000009022"/>
    </source>
</evidence>
<comment type="similarity">
    <text evidence="3">Belongs to the xanthine dehydrogenase family.</text>
</comment>
<dbReference type="InterPro" id="IPR037165">
    <property type="entry name" value="AldOxase/xan_DH_Mopterin-bd_sf"/>
</dbReference>
<comment type="subcellular location">
    <subcellularLocation>
        <location evidence="2">Peroxisome</location>
    </subcellularLocation>
</comment>
<keyword evidence="8 20" id="KW-0479">Metal-binding</keyword>
<dbReference type="SMART" id="SM01092">
    <property type="entry name" value="CO_deh_flav_C"/>
    <property type="match status" value="1"/>
</dbReference>
<dbReference type="FunFam" id="3.90.1170.50:FF:000015">
    <property type="entry name" value="Xanthine dehydrogenase/oxidase"/>
    <property type="match status" value="1"/>
</dbReference>
<evidence type="ECO:0000256" key="14">
    <source>
        <dbReference type="ARBA" id="ARBA00023140"/>
    </source>
</evidence>
<dbReference type="PhylomeDB" id="B3S0Q7"/>
<name>B3S0Q7_TRIAD</name>
<comment type="cofactor">
    <cofactor evidence="20">
        <name>Mo-molybdopterin</name>
        <dbReference type="ChEBI" id="CHEBI:71302"/>
    </cofactor>
    <text evidence="20">Binds 1 Mo-molybdopterin (Mo-MPT) cofactor per subunit.</text>
</comment>
<dbReference type="Pfam" id="PF00941">
    <property type="entry name" value="FAD_binding_5"/>
    <property type="match status" value="1"/>
</dbReference>
<reference evidence="22 23" key="1">
    <citation type="journal article" date="2008" name="Nature">
        <title>The Trichoplax genome and the nature of placozoans.</title>
        <authorList>
            <person name="Srivastava M."/>
            <person name="Begovic E."/>
            <person name="Chapman J."/>
            <person name="Putnam N.H."/>
            <person name="Hellsten U."/>
            <person name="Kawashima T."/>
            <person name="Kuo A."/>
            <person name="Mitros T."/>
            <person name="Salamov A."/>
            <person name="Carpenter M.L."/>
            <person name="Signorovitch A.Y."/>
            <person name="Moreno M.A."/>
            <person name="Kamm K."/>
            <person name="Grimwood J."/>
            <person name="Schmutz J."/>
            <person name="Shapiro H."/>
            <person name="Grigoriev I.V."/>
            <person name="Buss L.W."/>
            <person name="Schierwater B."/>
            <person name="Dellaporta S.L."/>
            <person name="Rokhsar D.S."/>
        </authorList>
    </citation>
    <scope>NUCLEOTIDE SEQUENCE [LARGE SCALE GENOMIC DNA]</scope>
    <source>
        <strain evidence="22 23">Grell-BS-1999</strain>
    </source>
</reference>
<accession>B3S0Q7</accession>
<evidence type="ECO:0000256" key="16">
    <source>
        <dbReference type="ARBA" id="ARBA00049017"/>
    </source>
</evidence>
<feature type="active site" description="Proton acceptor" evidence="18">
    <location>
        <position position="1181"/>
    </location>
</feature>
<dbReference type="InterPro" id="IPR036884">
    <property type="entry name" value="2Fe-2S-bd_dom_sf"/>
</dbReference>
<dbReference type="Gene3D" id="3.30.365.10">
    <property type="entry name" value="Aldehyde oxidase/xanthine dehydrogenase, molybdopterin binding domain"/>
    <property type="match status" value="4"/>
</dbReference>
<evidence type="ECO:0000256" key="6">
    <source>
        <dbReference type="ARBA" id="ARBA00022630"/>
    </source>
</evidence>
<dbReference type="FunFam" id="3.30.365.10:FF:000004">
    <property type="entry name" value="Xanthine dehydrogenase oxidase"/>
    <property type="match status" value="1"/>
</dbReference>
<gene>
    <name evidence="22" type="ORF">TRIADDRAFT_57138</name>
</gene>
<dbReference type="InterPro" id="IPR036318">
    <property type="entry name" value="FAD-bd_PCMH-like_sf"/>
</dbReference>
<dbReference type="GO" id="GO:0004854">
    <property type="term" value="F:xanthine dehydrogenase activity"/>
    <property type="evidence" value="ECO:0007669"/>
    <property type="project" value="UniProtKB-EC"/>
</dbReference>
<feature type="binding site" evidence="20">
    <location>
        <position position="42"/>
    </location>
    <ligand>
        <name>[2Fe-2S] cluster</name>
        <dbReference type="ChEBI" id="CHEBI:190135"/>
        <label>2</label>
    </ligand>
</feature>
<dbReference type="EC" id="1.17.1.4" evidence="4"/>
<dbReference type="OrthoDB" id="8300278at2759"/>
<evidence type="ECO:0000256" key="9">
    <source>
        <dbReference type="ARBA" id="ARBA00022827"/>
    </source>
</evidence>
<dbReference type="InterPro" id="IPR016169">
    <property type="entry name" value="FAD-bd_PCMH_sub2"/>
</dbReference>
<dbReference type="STRING" id="10228.B3S0Q7"/>
<dbReference type="Pfam" id="PF03450">
    <property type="entry name" value="CO_deh_flav_C"/>
    <property type="match status" value="1"/>
</dbReference>
<dbReference type="Pfam" id="PF20256">
    <property type="entry name" value="MoCoBD_2"/>
    <property type="match status" value="1"/>
</dbReference>
<dbReference type="CTD" id="6754787"/>
<dbReference type="FunFam" id="3.30.365.10:FF:000002">
    <property type="entry name" value="Xanthine dehydrogenase oxidase"/>
    <property type="match status" value="1"/>
</dbReference>
<evidence type="ECO:0000256" key="20">
    <source>
        <dbReference type="PIRSR" id="PIRSR000127-3"/>
    </source>
</evidence>
<comment type="cofactor">
    <cofactor evidence="1 19">
        <name>FAD</name>
        <dbReference type="ChEBI" id="CHEBI:57692"/>
    </cofactor>
</comment>
<dbReference type="InterPro" id="IPR036856">
    <property type="entry name" value="Ald_Oxase/Xan_DH_a/b_sf"/>
</dbReference>
<dbReference type="OMA" id="EGTWENW"/>
<comment type="cofactor">
    <cofactor evidence="20">
        <name>[2Fe-2S] cluster</name>
        <dbReference type="ChEBI" id="CHEBI:190135"/>
    </cofactor>
    <text evidence="20">Binds 2 [2Fe-2S] clusters.</text>
</comment>
<evidence type="ECO:0000256" key="19">
    <source>
        <dbReference type="PIRSR" id="PIRSR000127-2"/>
    </source>
</evidence>
<dbReference type="SUPFAM" id="SSF55447">
    <property type="entry name" value="CO dehydrogenase flavoprotein C-terminal domain-like"/>
    <property type="match status" value="1"/>
</dbReference>
<evidence type="ECO:0000313" key="22">
    <source>
        <dbReference type="EMBL" id="EDV24048.1"/>
    </source>
</evidence>
<dbReference type="SMART" id="SM01008">
    <property type="entry name" value="Ald_Xan_dh_C"/>
    <property type="match status" value="1"/>
</dbReference>
<dbReference type="SUPFAM" id="SSF56003">
    <property type="entry name" value="Molybdenum cofactor-binding domain"/>
    <property type="match status" value="1"/>
</dbReference>
<comment type="cofactor">
    <cofactor evidence="15">
        <name>[2Fe-2S] cluster</name>
        <dbReference type="ChEBI" id="CHEBI:190135"/>
    </cofactor>
</comment>
<feature type="binding site" evidence="19">
    <location>
        <position position="309"/>
    </location>
    <ligand>
        <name>FAD</name>
        <dbReference type="ChEBI" id="CHEBI:57692"/>
    </ligand>
</feature>
<keyword evidence="13" id="KW-0520">NAD</keyword>
<dbReference type="Gene3D" id="3.30.390.50">
    <property type="entry name" value="CO dehydrogenase flavoprotein, C-terminal domain"/>
    <property type="match status" value="1"/>
</dbReference>